<dbReference type="GO" id="GO:0004842">
    <property type="term" value="F:ubiquitin-protein transferase activity"/>
    <property type="evidence" value="ECO:0007669"/>
    <property type="project" value="TreeGrafter"/>
</dbReference>
<feature type="region of interest" description="Disordered" evidence="4">
    <location>
        <begin position="164"/>
        <end position="191"/>
    </location>
</feature>
<dbReference type="OrthoDB" id="194358at2759"/>
<feature type="region of interest" description="Disordered" evidence="4">
    <location>
        <begin position="539"/>
        <end position="608"/>
    </location>
</feature>
<dbReference type="PROSITE" id="PS50088">
    <property type="entry name" value="ANK_REPEAT"/>
    <property type="match status" value="4"/>
</dbReference>
<dbReference type="AlphaFoldDB" id="A0A8J5XJG4"/>
<evidence type="ECO:0000313" key="7">
    <source>
        <dbReference type="Proteomes" id="UP000751190"/>
    </source>
</evidence>
<feature type="repeat" description="ANK" evidence="3">
    <location>
        <begin position="411"/>
        <end position="443"/>
    </location>
</feature>
<protein>
    <submittedName>
        <fullName evidence="6">Uncharacterized protein</fullName>
    </submittedName>
</protein>
<feature type="region of interest" description="Disordered" evidence="4">
    <location>
        <begin position="233"/>
        <end position="291"/>
    </location>
</feature>
<feature type="repeat" description="ANK" evidence="3">
    <location>
        <begin position="479"/>
        <end position="511"/>
    </location>
</feature>
<evidence type="ECO:0000256" key="3">
    <source>
        <dbReference type="PROSITE-ProRule" id="PRU00023"/>
    </source>
</evidence>
<dbReference type="OMA" id="SDAWVTE"/>
<dbReference type="GO" id="GO:0085020">
    <property type="term" value="P:protein K6-linked ubiquitination"/>
    <property type="evidence" value="ECO:0007669"/>
    <property type="project" value="TreeGrafter"/>
</dbReference>
<reference evidence="6" key="1">
    <citation type="submission" date="2021-05" db="EMBL/GenBank/DDBJ databases">
        <title>The genome of the haptophyte Pavlova lutheri (Diacronema luteri, Pavlovales) - a model for lipid biosynthesis in eukaryotic algae.</title>
        <authorList>
            <person name="Hulatt C.J."/>
            <person name="Posewitz M.C."/>
        </authorList>
    </citation>
    <scope>NUCLEOTIDE SEQUENCE</scope>
    <source>
        <strain evidence="6">NIVA-4/92</strain>
    </source>
</reference>
<dbReference type="Pfam" id="PF00023">
    <property type="entry name" value="Ank"/>
    <property type="match status" value="1"/>
</dbReference>
<feature type="transmembrane region" description="Helical" evidence="5">
    <location>
        <begin position="643"/>
        <end position="665"/>
    </location>
</feature>
<keyword evidence="5" id="KW-0472">Membrane</keyword>
<sequence>MEGTPNSSDARLALQRRREALLAAGMRTGASARSVSMTPPDKGQSDRPPRPPRALVGALGAHGADIEQWAVGCAPTASRTEAYGRARGGPGGQPARAAHDAARAGVDARHEAAERWAVSSGIALSPASAAAIDSPASEARGTRTSALEVAREAAIVWASLSNTHASAPGGMSASPATRTRARGADSPADDDAISIASSAPREMLVRAGEWRWTVGSTNTSPGSASTPVTLAAAGAWGSSGGGPNGFSRRSSAEREADEAPDDVHGAFERDERETSGSGAAPFERRPTSARADVAGARAAAGVATPRLAAGAVSAQPDALTVALFKAAKRGDTARVAALLGSVHERALALAPRAGSAQPAEMLCAMLDTPWVGSGSSHGWCLLHVAAEQGHVPIARLLLERGACPRVVHAPSGFAPIHFAAREGRSTLASLLLERRADGAASERHGWTALHLACQAGDEAVAALLLRHAPHALHNRTAKRTESALHVAARSGRIGCASLLLQADADPTALNRLGRTPLDLAQAAGHEQLVRLLEQWLPPGKHGADAAARSTHPFAQKKNARARGESDGGGAPPRPPPGLVLSVPPTSTTVKSVRGNETPAAHSGAADTPAPAAAAADAIVPARQAHAKAARQPLGLWAACLRGAASAVGFAATLSLIALLLAIMAVDVECDGNSSVCSPT</sequence>
<dbReference type="SMART" id="SM00248">
    <property type="entry name" value="ANK"/>
    <property type="match status" value="4"/>
</dbReference>
<feature type="compositionally biased region" description="Low complexity" evidence="4">
    <location>
        <begin position="598"/>
        <end position="608"/>
    </location>
</feature>
<feature type="region of interest" description="Disordered" evidence="4">
    <location>
        <begin position="1"/>
        <end position="56"/>
    </location>
</feature>
<dbReference type="InterPro" id="IPR036770">
    <property type="entry name" value="Ankyrin_rpt-contain_sf"/>
</dbReference>
<evidence type="ECO:0000313" key="6">
    <source>
        <dbReference type="EMBL" id="KAG8465778.1"/>
    </source>
</evidence>
<evidence type="ECO:0000256" key="1">
    <source>
        <dbReference type="ARBA" id="ARBA00022737"/>
    </source>
</evidence>
<feature type="repeat" description="ANK" evidence="3">
    <location>
        <begin position="444"/>
        <end position="467"/>
    </location>
</feature>
<dbReference type="PANTHER" id="PTHR24171">
    <property type="entry name" value="ANKYRIN REPEAT DOMAIN-CONTAINING PROTEIN 39-RELATED"/>
    <property type="match status" value="1"/>
</dbReference>
<dbReference type="EMBL" id="JAGTXO010000009">
    <property type="protein sequence ID" value="KAG8465778.1"/>
    <property type="molecule type" value="Genomic_DNA"/>
</dbReference>
<name>A0A8J5XJG4_DIALT</name>
<keyword evidence="7" id="KW-1185">Reference proteome</keyword>
<feature type="repeat" description="ANK" evidence="3">
    <location>
        <begin position="377"/>
        <end position="409"/>
    </location>
</feature>
<accession>A0A8J5XJG4</accession>
<dbReference type="SUPFAM" id="SSF48403">
    <property type="entry name" value="Ankyrin repeat"/>
    <property type="match status" value="1"/>
</dbReference>
<keyword evidence="5" id="KW-0812">Transmembrane</keyword>
<gene>
    <name evidence="6" type="ORF">KFE25_005348</name>
</gene>
<evidence type="ECO:0000256" key="4">
    <source>
        <dbReference type="SAM" id="MobiDB-lite"/>
    </source>
</evidence>
<comment type="caution">
    <text evidence="6">The sequence shown here is derived from an EMBL/GenBank/DDBJ whole genome shotgun (WGS) entry which is preliminary data.</text>
</comment>
<dbReference type="Pfam" id="PF12796">
    <property type="entry name" value="Ank_2"/>
    <property type="match status" value="2"/>
</dbReference>
<feature type="region of interest" description="Disordered" evidence="4">
    <location>
        <begin position="82"/>
        <end position="102"/>
    </location>
</feature>
<keyword evidence="2 3" id="KW-0040">ANK repeat</keyword>
<organism evidence="6 7">
    <name type="scientific">Diacronema lutheri</name>
    <name type="common">Unicellular marine alga</name>
    <name type="synonym">Monochrysis lutheri</name>
    <dbReference type="NCBI Taxonomy" id="2081491"/>
    <lineage>
        <taxon>Eukaryota</taxon>
        <taxon>Haptista</taxon>
        <taxon>Haptophyta</taxon>
        <taxon>Pavlovophyceae</taxon>
        <taxon>Pavlovales</taxon>
        <taxon>Pavlovaceae</taxon>
        <taxon>Diacronema</taxon>
    </lineage>
</organism>
<feature type="compositionally biased region" description="Basic and acidic residues" evidence="4">
    <location>
        <begin position="261"/>
        <end position="274"/>
    </location>
</feature>
<dbReference type="Proteomes" id="UP000751190">
    <property type="component" value="Unassembled WGS sequence"/>
</dbReference>
<dbReference type="PANTHER" id="PTHR24171:SF8">
    <property type="entry name" value="BRCA1-ASSOCIATED RING DOMAIN PROTEIN 1"/>
    <property type="match status" value="1"/>
</dbReference>
<dbReference type="InterPro" id="IPR002110">
    <property type="entry name" value="Ankyrin_rpt"/>
</dbReference>
<keyword evidence="5" id="KW-1133">Transmembrane helix</keyword>
<dbReference type="PROSITE" id="PS50297">
    <property type="entry name" value="ANK_REP_REGION"/>
    <property type="match status" value="3"/>
</dbReference>
<dbReference type="Gene3D" id="1.25.40.20">
    <property type="entry name" value="Ankyrin repeat-containing domain"/>
    <property type="match status" value="2"/>
</dbReference>
<feature type="compositionally biased region" description="Low complexity" evidence="4">
    <location>
        <begin position="165"/>
        <end position="176"/>
    </location>
</feature>
<evidence type="ECO:0000256" key="2">
    <source>
        <dbReference type="ARBA" id="ARBA00023043"/>
    </source>
</evidence>
<evidence type="ECO:0000256" key="5">
    <source>
        <dbReference type="SAM" id="Phobius"/>
    </source>
</evidence>
<keyword evidence="1" id="KW-0677">Repeat</keyword>
<proteinExistence type="predicted"/>